<dbReference type="Proteomes" id="UP000316217">
    <property type="component" value="Unassembled WGS sequence"/>
</dbReference>
<evidence type="ECO:0000313" key="3">
    <source>
        <dbReference type="Proteomes" id="UP000277582"/>
    </source>
</evidence>
<reference evidence="1 3" key="1">
    <citation type="submission" date="2018-10" db="EMBL/GenBank/DDBJ databases">
        <title>Co-occurring genomic capacity for anaerobic methane metabolism and dissimilatory sulfite reduction discovered in the Korarchaeota.</title>
        <authorList>
            <person name="Mckay L.J."/>
            <person name="Dlakic M."/>
            <person name="Fields M.W."/>
            <person name="Delmont T.O."/>
            <person name="Eren A.M."/>
            <person name="Jay Z.J."/>
            <person name="Klingelsmith K.B."/>
            <person name="Rusch D.B."/>
            <person name="Inskeep W.P."/>
        </authorList>
    </citation>
    <scope>NUCLEOTIDE SEQUENCE [LARGE SCALE GENOMIC DNA]</scope>
    <source>
        <strain evidence="1 3">MDKW</strain>
    </source>
</reference>
<dbReference type="SUPFAM" id="SSF53335">
    <property type="entry name" value="S-adenosyl-L-methionine-dependent methyltransferases"/>
    <property type="match status" value="1"/>
</dbReference>
<dbReference type="InterPro" id="IPR029063">
    <property type="entry name" value="SAM-dependent_MTases_sf"/>
</dbReference>
<comment type="caution">
    <text evidence="1">The sequence shown here is derived from an EMBL/GenBank/DDBJ whole genome shotgun (WGS) entry which is preliminary data.</text>
</comment>
<keyword evidence="3" id="KW-1185">Reference proteome</keyword>
<dbReference type="RefSeq" id="WP_125671217.1">
    <property type="nucleotide sequence ID" value="NZ_RCOS01000076.1"/>
</dbReference>
<name>A0A3R9R5G9_9CREN</name>
<proteinExistence type="predicted"/>
<dbReference type="Gene3D" id="3.40.50.150">
    <property type="entry name" value="Vaccinia Virus protein VP39"/>
    <property type="match status" value="1"/>
</dbReference>
<organism evidence="1 3">
    <name type="scientific">Candidatus Methanodesulfokora washburnensis</name>
    <dbReference type="NCBI Taxonomy" id="2478471"/>
    <lineage>
        <taxon>Archaea</taxon>
        <taxon>Thermoproteota</taxon>
        <taxon>Candidatus Korarchaeia</taxon>
        <taxon>Candidatus Korarchaeia incertae sedis</taxon>
        <taxon>Candidatus Methanodesulfokora</taxon>
    </lineage>
</organism>
<sequence length="191" mass="21637">MRLLRCHADFREVEEVIRGRKAIHLGVGDSTPELIWSSRFFEEILMTDINEKFLSKLRNIAEKHLNVETYGVPASDEDDYDESLSWLMTIRREMGLTDLPPARAKRIGFLVMNAFEPNACCFDIALAFGFTDILKKAGGIGNLGLLIRGAKRVLKPGGILVMSDMNPLIDFNLLELFGLRRIGDHTFILRL</sequence>
<protein>
    <recommendedName>
        <fullName evidence="5">Class I SAM-dependent methyltransferase</fullName>
    </recommendedName>
</protein>
<evidence type="ECO:0000313" key="2">
    <source>
        <dbReference type="EMBL" id="RZN61107.1"/>
    </source>
</evidence>
<dbReference type="AlphaFoldDB" id="A0A3R9R5G9"/>
<evidence type="ECO:0000313" key="1">
    <source>
        <dbReference type="EMBL" id="RSN75279.1"/>
    </source>
</evidence>
<dbReference type="Proteomes" id="UP000277582">
    <property type="component" value="Unassembled WGS sequence"/>
</dbReference>
<evidence type="ECO:0008006" key="5">
    <source>
        <dbReference type="Google" id="ProtNLM"/>
    </source>
</evidence>
<accession>A0A3R9R5G9</accession>
<dbReference type="EMBL" id="RXII01000080">
    <property type="protein sequence ID" value="RZN61107.1"/>
    <property type="molecule type" value="Genomic_DNA"/>
</dbReference>
<reference evidence="2 4" key="2">
    <citation type="journal article" date="2019" name="Nat. Microbiol.">
        <title>Wide diversity of methane and short-chain alkane metabolisms in uncultured archaea.</title>
        <authorList>
            <person name="Borrel G."/>
            <person name="Adam P.S."/>
            <person name="McKay L.J."/>
            <person name="Chen L.X."/>
            <person name="Sierra-Garcia I.N."/>
            <person name="Sieber C.M."/>
            <person name="Letourneur Q."/>
            <person name="Ghozlane A."/>
            <person name="Andersen G.L."/>
            <person name="Li W.J."/>
            <person name="Hallam S.J."/>
            <person name="Muyzer G."/>
            <person name="de Oliveira V.M."/>
            <person name="Inskeep W.P."/>
            <person name="Banfield J.F."/>
            <person name="Gribaldo S."/>
        </authorList>
    </citation>
    <scope>NUCLEOTIDE SEQUENCE [LARGE SCALE GENOMIC DNA]</scope>
    <source>
        <strain evidence="2">NM4</strain>
    </source>
</reference>
<evidence type="ECO:0000313" key="4">
    <source>
        <dbReference type="Proteomes" id="UP000316217"/>
    </source>
</evidence>
<dbReference type="EMBL" id="RCOS01000076">
    <property type="protein sequence ID" value="RSN75279.1"/>
    <property type="molecule type" value="Genomic_DNA"/>
</dbReference>
<gene>
    <name evidence="1" type="ORF">D6D85_06520</name>
    <name evidence="2" type="ORF">EF810_05200</name>
</gene>